<dbReference type="EMBL" id="JAAYEE010000152">
    <property type="protein sequence ID" value="NLW35631.1"/>
    <property type="molecule type" value="Genomic_DNA"/>
</dbReference>
<accession>A0A971M5T9</accession>
<dbReference type="AlphaFoldDB" id="A0A971M5T9"/>
<name>A0A971M5T9_9BACT</name>
<dbReference type="Proteomes" id="UP000777265">
    <property type="component" value="Unassembled WGS sequence"/>
</dbReference>
<dbReference type="NCBIfam" id="TIGR04183">
    <property type="entry name" value="Por_Secre_tail"/>
    <property type="match status" value="1"/>
</dbReference>
<reference evidence="2" key="2">
    <citation type="submission" date="2020-01" db="EMBL/GenBank/DDBJ databases">
        <authorList>
            <person name="Campanaro S."/>
        </authorList>
    </citation>
    <scope>NUCLEOTIDE SEQUENCE</scope>
    <source>
        <strain evidence="2">AS06rmzACSIP_7</strain>
    </source>
</reference>
<evidence type="ECO:0000313" key="3">
    <source>
        <dbReference type="Proteomes" id="UP000777265"/>
    </source>
</evidence>
<dbReference type="Pfam" id="PF18962">
    <property type="entry name" value="Por_Secre_tail"/>
    <property type="match status" value="1"/>
</dbReference>
<sequence>PNPANPSTTIQFTLAKPGNVSLDIYSISGQRVATLVDGAMTAGTHSAVFDGSSLASGIYLYRFRTAGFAKTGKIALVK</sequence>
<evidence type="ECO:0000313" key="2">
    <source>
        <dbReference type="EMBL" id="NLW35631.1"/>
    </source>
</evidence>
<proteinExistence type="predicted"/>
<dbReference type="InterPro" id="IPR026444">
    <property type="entry name" value="Secre_tail"/>
</dbReference>
<evidence type="ECO:0000259" key="1">
    <source>
        <dbReference type="Pfam" id="PF18962"/>
    </source>
</evidence>
<protein>
    <submittedName>
        <fullName evidence="2">T9SS type A sorting domain-containing protein</fullName>
    </submittedName>
</protein>
<dbReference type="Gene3D" id="2.60.40.4070">
    <property type="match status" value="1"/>
</dbReference>
<organism evidence="2 3">
    <name type="scientific">Syntrophorhabdus aromaticivorans</name>
    <dbReference type="NCBI Taxonomy" id="328301"/>
    <lineage>
        <taxon>Bacteria</taxon>
        <taxon>Pseudomonadati</taxon>
        <taxon>Thermodesulfobacteriota</taxon>
        <taxon>Syntrophorhabdia</taxon>
        <taxon>Syntrophorhabdales</taxon>
        <taxon>Syntrophorhabdaceae</taxon>
        <taxon>Syntrophorhabdus</taxon>
    </lineage>
</organism>
<comment type="caution">
    <text evidence="2">The sequence shown here is derived from an EMBL/GenBank/DDBJ whole genome shotgun (WGS) entry which is preliminary data.</text>
</comment>
<feature type="domain" description="Secretion system C-terminal sorting" evidence="1">
    <location>
        <begin position="1"/>
        <end position="73"/>
    </location>
</feature>
<feature type="non-terminal residue" evidence="2">
    <location>
        <position position="1"/>
    </location>
</feature>
<gene>
    <name evidence="2" type="ORF">GXY80_09160</name>
</gene>
<reference evidence="2" key="1">
    <citation type="journal article" date="2020" name="Biotechnol. Biofuels">
        <title>New insights from the biogas microbiome by comprehensive genome-resolved metagenomics of nearly 1600 species originating from multiple anaerobic digesters.</title>
        <authorList>
            <person name="Campanaro S."/>
            <person name="Treu L."/>
            <person name="Rodriguez-R L.M."/>
            <person name="Kovalovszki A."/>
            <person name="Ziels R.M."/>
            <person name="Maus I."/>
            <person name="Zhu X."/>
            <person name="Kougias P.G."/>
            <person name="Basile A."/>
            <person name="Luo G."/>
            <person name="Schluter A."/>
            <person name="Konstantinidis K.T."/>
            <person name="Angelidaki I."/>
        </authorList>
    </citation>
    <scope>NUCLEOTIDE SEQUENCE</scope>
    <source>
        <strain evidence="2">AS06rmzACSIP_7</strain>
    </source>
</reference>